<dbReference type="Gene3D" id="3.40.718.10">
    <property type="entry name" value="Isopropylmalate Dehydrogenase"/>
    <property type="match status" value="1"/>
</dbReference>
<dbReference type="NCBIfam" id="TIGR02706">
    <property type="entry name" value="P_butyryltrans"/>
    <property type="match status" value="1"/>
</dbReference>
<sequence>MEIALLAWGPTKSQKIDFDTMQWLHAGRKNEVDVVETIKSFAQVLKHAEFLPAVTVAVAAADDHEVLAAVADAQQRGIADFLLFGDQVRIRQLAAELHLQLEEEKITHEPHPAKACSKAVQAVRNGDADVVMKGMVHTSDFLRAILNKEAGLRSGKVLSHVTTFEVSGFDRLIHVTDAALNVEPSLKEKVQITENTVQFCHSLGQNEPKVAALAAVEVVNPNMPPTLEAAALAQMNRRGQLKGAIVDGPFALDNAVSVEAAEHKKIAGPVAGRADVLLVPDIEAGNILYKSMVYFAKAKIGALVLGAAAPVVLTSRADTHEAKLHSIALAVLQADRMKKGER</sequence>
<dbReference type="GO" id="GO:0019605">
    <property type="term" value="P:butyrate metabolic process"/>
    <property type="evidence" value="ECO:0007669"/>
    <property type="project" value="InterPro"/>
</dbReference>
<evidence type="ECO:0000256" key="2">
    <source>
        <dbReference type="ARBA" id="ARBA00022679"/>
    </source>
</evidence>
<keyword evidence="6" id="KW-1185">Reference proteome</keyword>
<dbReference type="PANTHER" id="PTHR43356">
    <property type="entry name" value="PHOSPHATE ACETYLTRANSFERASE"/>
    <property type="match status" value="1"/>
</dbReference>
<dbReference type="Proteomes" id="UP000241639">
    <property type="component" value="Unassembled WGS sequence"/>
</dbReference>
<organism evidence="5 6">
    <name type="scientific">Desmospora activa DSM 45169</name>
    <dbReference type="NCBI Taxonomy" id="1121389"/>
    <lineage>
        <taxon>Bacteria</taxon>
        <taxon>Bacillati</taxon>
        <taxon>Bacillota</taxon>
        <taxon>Bacilli</taxon>
        <taxon>Bacillales</taxon>
        <taxon>Thermoactinomycetaceae</taxon>
        <taxon>Desmospora</taxon>
    </lineage>
</organism>
<dbReference type="PIRSF" id="PIRSF000428">
    <property type="entry name" value="P_Ac_trans"/>
    <property type="match status" value="1"/>
</dbReference>
<dbReference type="InterPro" id="IPR050500">
    <property type="entry name" value="Phos_Acetyltrans/Butyryltrans"/>
</dbReference>
<keyword evidence="3" id="KW-0012">Acyltransferase</keyword>
<comment type="caution">
    <text evidence="5">The sequence shown here is derived from an EMBL/GenBank/DDBJ whole genome shotgun (WGS) entry which is preliminary data.</text>
</comment>
<reference evidence="5 6" key="1">
    <citation type="submission" date="2018-04" db="EMBL/GenBank/DDBJ databases">
        <title>Genomic Encyclopedia of Archaeal and Bacterial Type Strains, Phase II (KMG-II): from individual species to whole genera.</title>
        <authorList>
            <person name="Goeker M."/>
        </authorList>
    </citation>
    <scope>NUCLEOTIDE SEQUENCE [LARGE SCALE GENOMIC DNA]</scope>
    <source>
        <strain evidence="5 6">DSM 45169</strain>
    </source>
</reference>
<dbReference type="InterPro" id="IPR012147">
    <property type="entry name" value="P_Ac_Bu_trans"/>
</dbReference>
<evidence type="ECO:0000256" key="1">
    <source>
        <dbReference type="ARBA" id="ARBA00005656"/>
    </source>
</evidence>
<gene>
    <name evidence="5" type="ORF">C8J48_1143</name>
</gene>
<evidence type="ECO:0000256" key="3">
    <source>
        <dbReference type="ARBA" id="ARBA00023315"/>
    </source>
</evidence>
<dbReference type="NCBIfam" id="NF005837">
    <property type="entry name" value="PRK07742.1"/>
    <property type="match status" value="1"/>
</dbReference>
<evidence type="ECO:0000259" key="4">
    <source>
        <dbReference type="Pfam" id="PF01515"/>
    </source>
</evidence>
<dbReference type="InterPro" id="IPR014079">
    <property type="entry name" value="Phosphate_butyryltransferase"/>
</dbReference>
<dbReference type="EMBL" id="PZZP01000001">
    <property type="protein sequence ID" value="PTM58558.1"/>
    <property type="molecule type" value="Genomic_DNA"/>
</dbReference>
<dbReference type="InterPro" id="IPR002505">
    <property type="entry name" value="PTA_PTB"/>
</dbReference>
<dbReference type="Pfam" id="PF01515">
    <property type="entry name" value="PTA_PTB"/>
    <property type="match status" value="1"/>
</dbReference>
<protein>
    <submittedName>
        <fullName evidence="5">Phosphate butyryltransferase</fullName>
    </submittedName>
</protein>
<dbReference type="PANTHER" id="PTHR43356:SF2">
    <property type="entry name" value="PHOSPHATE ACETYLTRANSFERASE"/>
    <property type="match status" value="1"/>
</dbReference>
<dbReference type="NCBIfam" id="NF006045">
    <property type="entry name" value="PRK08190.1"/>
    <property type="match status" value="1"/>
</dbReference>
<proteinExistence type="inferred from homology"/>
<accession>A0A2T4Z9J5</accession>
<evidence type="ECO:0000313" key="6">
    <source>
        <dbReference type="Proteomes" id="UP000241639"/>
    </source>
</evidence>
<evidence type="ECO:0000313" key="5">
    <source>
        <dbReference type="EMBL" id="PTM58558.1"/>
    </source>
</evidence>
<dbReference type="NCBIfam" id="NF004472">
    <property type="entry name" value="PRK05805.1"/>
    <property type="match status" value="1"/>
</dbReference>
<dbReference type="GO" id="GO:0050182">
    <property type="term" value="F:phosphate butyryltransferase activity"/>
    <property type="evidence" value="ECO:0007669"/>
    <property type="project" value="InterPro"/>
</dbReference>
<keyword evidence="2 5" id="KW-0808">Transferase</keyword>
<dbReference type="AlphaFoldDB" id="A0A2T4Z9J5"/>
<feature type="domain" description="Phosphate acetyl/butaryl transferase" evidence="4">
    <location>
        <begin position="114"/>
        <end position="331"/>
    </location>
</feature>
<dbReference type="SUPFAM" id="SSF53659">
    <property type="entry name" value="Isocitrate/Isopropylmalate dehydrogenase-like"/>
    <property type="match status" value="1"/>
</dbReference>
<name>A0A2T4Z9J5_9BACL</name>
<comment type="similarity">
    <text evidence="1">Belongs to the phosphate acetyltransferase and butyryltransferase family.</text>
</comment>